<dbReference type="CDD" id="cd00077">
    <property type="entry name" value="HDc"/>
    <property type="match status" value="1"/>
</dbReference>
<dbReference type="Proteomes" id="UP000440713">
    <property type="component" value="Unassembled WGS sequence"/>
</dbReference>
<dbReference type="EMBL" id="VUNE01000005">
    <property type="protein sequence ID" value="MST63182.1"/>
    <property type="molecule type" value="Genomic_DNA"/>
</dbReference>
<protein>
    <recommendedName>
        <fullName evidence="1">bis(5'-nucleosyl)-tetraphosphatase (symmetrical)</fullName>
        <ecNumber evidence="1">3.6.1.41</ecNumber>
    </recommendedName>
</protein>
<dbReference type="SUPFAM" id="SSF109604">
    <property type="entry name" value="HD-domain/PDEase-like"/>
    <property type="match status" value="1"/>
</dbReference>
<dbReference type="PANTHER" id="PTHR35795">
    <property type="entry name" value="SLR1885 PROTEIN"/>
    <property type="match status" value="1"/>
</dbReference>
<keyword evidence="4" id="KW-0378">Hydrolase</keyword>
<dbReference type="NCBIfam" id="TIGR00488">
    <property type="entry name" value="bis(5'-nucleosyl)-tetraphosphatase (symmetrical) YqeK"/>
    <property type="match status" value="1"/>
</dbReference>
<keyword evidence="2" id="KW-0479">Metal-binding</keyword>
<keyword evidence="9" id="KW-1185">Reference proteome</keyword>
<dbReference type="AlphaFoldDB" id="A0A6N7XFM9"/>
<sequence>MNKSEMIEKLRDYLPERRMVHSMNVAKSAMELCDIYGGDREKAEIAGILHDVAKYVKFSDVESYCHKYGIELDDIEKTNTSLSHSILGMYIAKNEFGIDDDEILNAIRFHTTGRPAMSLLEKIIFIADVVEVGRDYPGVDVVRELAFGGELEEAIVHSIDGTISVVLSKKAVLHTRTVEARNYYVKLIKDREKARNSVVI</sequence>
<dbReference type="GO" id="GO:0046872">
    <property type="term" value="F:metal ion binding"/>
    <property type="evidence" value="ECO:0007669"/>
    <property type="project" value="UniProtKB-KW"/>
</dbReference>
<dbReference type="GO" id="GO:0000166">
    <property type="term" value="F:nucleotide binding"/>
    <property type="evidence" value="ECO:0007669"/>
    <property type="project" value="UniProtKB-KW"/>
</dbReference>
<accession>A0A6N7XFM9</accession>
<name>A0A6N7XFM9_9FIRM</name>
<evidence type="ECO:0000256" key="1">
    <source>
        <dbReference type="ARBA" id="ARBA00012506"/>
    </source>
</evidence>
<dbReference type="Pfam" id="PF01966">
    <property type="entry name" value="HD"/>
    <property type="match status" value="1"/>
</dbReference>
<dbReference type="InterPro" id="IPR051094">
    <property type="entry name" value="Diverse_Catalytic_Enzymes"/>
</dbReference>
<gene>
    <name evidence="8" type="ORF">FYJ71_09565</name>
</gene>
<organism evidence="8 9">
    <name type="scientific">Peptostreptococcus porci</name>
    <dbReference type="NCBI Taxonomy" id="2652282"/>
    <lineage>
        <taxon>Bacteria</taxon>
        <taxon>Bacillati</taxon>
        <taxon>Bacillota</taxon>
        <taxon>Clostridia</taxon>
        <taxon>Peptostreptococcales</taxon>
        <taxon>Peptostreptococcaceae</taxon>
        <taxon>Peptostreptococcus</taxon>
    </lineage>
</organism>
<dbReference type="RefSeq" id="WP_154538646.1">
    <property type="nucleotide sequence ID" value="NZ_JAXFGK010000125.1"/>
</dbReference>
<evidence type="ECO:0000259" key="7">
    <source>
        <dbReference type="PROSITE" id="PS51831"/>
    </source>
</evidence>
<dbReference type="InterPro" id="IPR006674">
    <property type="entry name" value="HD_domain"/>
</dbReference>
<dbReference type="InterPro" id="IPR003607">
    <property type="entry name" value="HD/PDEase_dom"/>
</dbReference>
<dbReference type="NCBIfam" id="TIGR00277">
    <property type="entry name" value="HDIG"/>
    <property type="match status" value="1"/>
</dbReference>
<evidence type="ECO:0000313" key="8">
    <source>
        <dbReference type="EMBL" id="MST63182.1"/>
    </source>
</evidence>
<keyword evidence="5" id="KW-0408">Iron</keyword>
<dbReference type="EC" id="3.6.1.41" evidence="1"/>
<feature type="domain" description="HD" evidence="7">
    <location>
        <begin position="18"/>
        <end position="133"/>
    </location>
</feature>
<dbReference type="GO" id="GO:0008803">
    <property type="term" value="F:bis(5'-nucleosyl)-tetraphosphatase (symmetrical) activity"/>
    <property type="evidence" value="ECO:0007669"/>
    <property type="project" value="UniProtKB-EC"/>
</dbReference>
<evidence type="ECO:0000256" key="3">
    <source>
        <dbReference type="ARBA" id="ARBA00022741"/>
    </source>
</evidence>
<dbReference type="PROSITE" id="PS51831">
    <property type="entry name" value="HD"/>
    <property type="match status" value="1"/>
</dbReference>
<dbReference type="PANTHER" id="PTHR35795:SF1">
    <property type="entry name" value="BIS(5'-NUCLEOSYL)-TETRAPHOSPHATASE, SYMMETRICAL"/>
    <property type="match status" value="1"/>
</dbReference>
<evidence type="ECO:0000256" key="6">
    <source>
        <dbReference type="ARBA" id="ARBA00049417"/>
    </source>
</evidence>
<proteinExistence type="predicted"/>
<evidence type="ECO:0000256" key="4">
    <source>
        <dbReference type="ARBA" id="ARBA00022801"/>
    </source>
</evidence>
<evidence type="ECO:0000256" key="5">
    <source>
        <dbReference type="ARBA" id="ARBA00023004"/>
    </source>
</evidence>
<dbReference type="Gene3D" id="1.10.3210.10">
    <property type="entry name" value="Hypothetical protein af1432"/>
    <property type="match status" value="1"/>
</dbReference>
<dbReference type="InterPro" id="IPR006675">
    <property type="entry name" value="HDIG_dom"/>
</dbReference>
<comment type="caution">
    <text evidence="8">The sequence shown here is derived from an EMBL/GenBank/DDBJ whole genome shotgun (WGS) entry which is preliminary data.</text>
</comment>
<comment type="catalytic activity">
    <reaction evidence="6">
        <text>P(1),P(4)-bis(5'-adenosyl) tetraphosphate + H2O = 2 ADP + 2 H(+)</text>
        <dbReference type="Rhea" id="RHEA:24252"/>
        <dbReference type="ChEBI" id="CHEBI:15377"/>
        <dbReference type="ChEBI" id="CHEBI:15378"/>
        <dbReference type="ChEBI" id="CHEBI:58141"/>
        <dbReference type="ChEBI" id="CHEBI:456216"/>
        <dbReference type="EC" id="3.6.1.41"/>
    </reaction>
</comment>
<dbReference type="SMART" id="SM00471">
    <property type="entry name" value="HDc"/>
    <property type="match status" value="1"/>
</dbReference>
<evidence type="ECO:0000256" key="2">
    <source>
        <dbReference type="ARBA" id="ARBA00022723"/>
    </source>
</evidence>
<reference evidence="8 9" key="1">
    <citation type="submission" date="2019-08" db="EMBL/GenBank/DDBJ databases">
        <title>In-depth cultivation of the pig gut microbiome towards novel bacterial diversity and tailored functional studies.</title>
        <authorList>
            <person name="Wylensek D."/>
            <person name="Hitch T.C.A."/>
            <person name="Clavel T."/>
        </authorList>
    </citation>
    <scope>NUCLEOTIDE SEQUENCE [LARGE SCALE GENOMIC DNA]</scope>
    <source>
        <strain evidence="8 9">WCA-SAB-591-4A-A</strain>
    </source>
</reference>
<dbReference type="InterPro" id="IPR005249">
    <property type="entry name" value="YqeK"/>
</dbReference>
<evidence type="ECO:0000313" key="9">
    <source>
        <dbReference type="Proteomes" id="UP000440713"/>
    </source>
</evidence>
<keyword evidence="3" id="KW-0547">Nucleotide-binding</keyword>